<protein>
    <submittedName>
        <fullName evidence="2">Uncharacterized protein</fullName>
    </submittedName>
</protein>
<sequence>MKQVPIFAAILITISSLLGGLKAAVPVDSELREVQQLESLPPQDAVALFKKYANAGELGDLAKANFAQNTQLVVWVKEYFKETPVLFENYAERRSIITAIRELRAEWAVRFLLELSRDDRPMKSGQFDYDDPEFQKRMKEEQAEIGDWDDTGDLIFRRYGYGPPGGTNGILASDALRAISSVARLAQERRGLKDTSVTGTAGLSPDSPRIAEMVKEIWGEKAILNEELGLGVDNLPVSAGSVAGKVRRQGLPVPDVGAVEENASPRAVVNKGPKYALILSCGLLAAALAAVGWRWLKAD</sequence>
<accession>A0ABU9AY52</accession>
<dbReference type="EMBL" id="JBBUKT010000005">
    <property type="protein sequence ID" value="MEK7951947.1"/>
    <property type="molecule type" value="Genomic_DNA"/>
</dbReference>
<proteinExistence type="predicted"/>
<dbReference type="RefSeq" id="WP_341405706.1">
    <property type="nucleotide sequence ID" value="NZ_JBBUKT010000005.1"/>
</dbReference>
<name>A0ABU9AY52_9BACT</name>
<comment type="caution">
    <text evidence="2">The sequence shown here is derived from an EMBL/GenBank/DDBJ whole genome shotgun (WGS) entry which is preliminary data.</text>
</comment>
<organism evidence="2 3">
    <name type="scientific">Luteolibacter soli</name>
    <dbReference type="NCBI Taxonomy" id="3135280"/>
    <lineage>
        <taxon>Bacteria</taxon>
        <taxon>Pseudomonadati</taxon>
        <taxon>Verrucomicrobiota</taxon>
        <taxon>Verrucomicrobiia</taxon>
        <taxon>Verrucomicrobiales</taxon>
        <taxon>Verrucomicrobiaceae</taxon>
        <taxon>Luteolibacter</taxon>
    </lineage>
</organism>
<evidence type="ECO:0000313" key="2">
    <source>
        <dbReference type="EMBL" id="MEK7951947.1"/>
    </source>
</evidence>
<evidence type="ECO:0000313" key="3">
    <source>
        <dbReference type="Proteomes" id="UP001371305"/>
    </source>
</evidence>
<reference evidence="2 3" key="1">
    <citation type="submission" date="2024-04" db="EMBL/GenBank/DDBJ databases">
        <title>Luteolibacter sp. isolated from soil.</title>
        <authorList>
            <person name="An J."/>
        </authorList>
    </citation>
    <scope>NUCLEOTIDE SEQUENCE [LARGE SCALE GENOMIC DNA]</scope>
    <source>
        <strain evidence="2 3">Y139</strain>
    </source>
</reference>
<keyword evidence="3" id="KW-1185">Reference proteome</keyword>
<keyword evidence="1" id="KW-0812">Transmembrane</keyword>
<keyword evidence="1" id="KW-0472">Membrane</keyword>
<dbReference type="Proteomes" id="UP001371305">
    <property type="component" value="Unassembled WGS sequence"/>
</dbReference>
<evidence type="ECO:0000256" key="1">
    <source>
        <dbReference type="SAM" id="Phobius"/>
    </source>
</evidence>
<keyword evidence="1" id="KW-1133">Transmembrane helix</keyword>
<feature type="transmembrane region" description="Helical" evidence="1">
    <location>
        <begin position="275"/>
        <end position="296"/>
    </location>
</feature>
<gene>
    <name evidence="2" type="ORF">WKV53_15635</name>
</gene>